<accession>A0AB34HNI1</accession>
<feature type="region of interest" description="Disordered" evidence="1">
    <location>
        <begin position="1"/>
        <end position="66"/>
    </location>
</feature>
<proteinExistence type="predicted"/>
<sequence length="181" mass="19139">MVREERGLRVPLKGAQETGASRGYQRGPQRQAWDAKAAAAATKKPVCKHRSLSTPPHPGPCAASHCQDPVIQEQHPRENTRHASGWCNVLTASAAAGSSRICTPPSPPPEGARAPESAAPLTPSCVSEEQTPSGDLHTEAGPNQKLNPGRCANKEEKGKFLPEASGAADKSSTINLMYLHL</sequence>
<name>A0AB34HNI1_ESCRO</name>
<reference evidence="2 3" key="1">
    <citation type="submission" date="2022-11" db="EMBL/GenBank/DDBJ databases">
        <title>Whole genome sequence of Eschrichtius robustus ER-17-0199.</title>
        <authorList>
            <person name="Bruniche-Olsen A."/>
            <person name="Black A.N."/>
            <person name="Fields C.J."/>
            <person name="Walden K."/>
            <person name="Dewoody J.A."/>
        </authorList>
    </citation>
    <scope>NUCLEOTIDE SEQUENCE [LARGE SCALE GENOMIC DNA]</scope>
    <source>
        <strain evidence="2">ER-17-0199</strain>
        <tissue evidence="2">Blubber</tissue>
    </source>
</reference>
<keyword evidence="3" id="KW-1185">Reference proteome</keyword>
<organism evidence="2 3">
    <name type="scientific">Eschrichtius robustus</name>
    <name type="common">California gray whale</name>
    <name type="synonym">Eschrichtius gibbosus</name>
    <dbReference type="NCBI Taxonomy" id="9764"/>
    <lineage>
        <taxon>Eukaryota</taxon>
        <taxon>Metazoa</taxon>
        <taxon>Chordata</taxon>
        <taxon>Craniata</taxon>
        <taxon>Vertebrata</taxon>
        <taxon>Euteleostomi</taxon>
        <taxon>Mammalia</taxon>
        <taxon>Eutheria</taxon>
        <taxon>Laurasiatheria</taxon>
        <taxon>Artiodactyla</taxon>
        <taxon>Whippomorpha</taxon>
        <taxon>Cetacea</taxon>
        <taxon>Mysticeti</taxon>
        <taxon>Eschrichtiidae</taxon>
        <taxon>Eschrichtius</taxon>
    </lineage>
</organism>
<evidence type="ECO:0000313" key="3">
    <source>
        <dbReference type="Proteomes" id="UP001159641"/>
    </source>
</evidence>
<feature type="compositionally biased region" description="Polar residues" evidence="1">
    <location>
        <begin position="124"/>
        <end position="133"/>
    </location>
</feature>
<evidence type="ECO:0000256" key="1">
    <source>
        <dbReference type="SAM" id="MobiDB-lite"/>
    </source>
</evidence>
<feature type="compositionally biased region" description="Low complexity" evidence="1">
    <location>
        <begin position="111"/>
        <end position="120"/>
    </location>
</feature>
<dbReference type="AlphaFoldDB" id="A0AB34HNI1"/>
<comment type="caution">
    <text evidence="2">The sequence shown here is derived from an EMBL/GenBank/DDBJ whole genome shotgun (WGS) entry which is preliminary data.</text>
</comment>
<feature type="compositionally biased region" description="Low complexity" evidence="1">
    <location>
        <begin position="35"/>
        <end position="44"/>
    </location>
</feature>
<feature type="region of interest" description="Disordered" evidence="1">
    <location>
        <begin position="95"/>
        <end position="169"/>
    </location>
</feature>
<dbReference type="Proteomes" id="UP001159641">
    <property type="component" value="Unassembled WGS sequence"/>
</dbReference>
<gene>
    <name evidence="2" type="ORF">J1605_019430</name>
</gene>
<protein>
    <submittedName>
        <fullName evidence="2">Uncharacterized protein</fullName>
    </submittedName>
</protein>
<dbReference type="EMBL" id="JAIQCJ010001041">
    <property type="protein sequence ID" value="KAJ8793049.1"/>
    <property type="molecule type" value="Genomic_DNA"/>
</dbReference>
<evidence type="ECO:0000313" key="2">
    <source>
        <dbReference type="EMBL" id="KAJ8793049.1"/>
    </source>
</evidence>